<proteinExistence type="predicted"/>
<feature type="compositionally biased region" description="Low complexity" evidence="1">
    <location>
        <begin position="158"/>
        <end position="171"/>
    </location>
</feature>
<evidence type="ECO:0008006" key="4">
    <source>
        <dbReference type="Google" id="ProtNLM"/>
    </source>
</evidence>
<feature type="region of interest" description="Disordered" evidence="1">
    <location>
        <begin position="152"/>
        <end position="194"/>
    </location>
</feature>
<dbReference type="PANTHER" id="PTHR33699">
    <property type="entry name" value="EXPRESSED PROTEIN"/>
    <property type="match status" value="1"/>
</dbReference>
<protein>
    <recommendedName>
        <fullName evidence="4">RIN4 pathogenic type III effector avirulence factor Avr cleavage site domain-containing protein</fullName>
    </recommendedName>
</protein>
<comment type="caution">
    <text evidence="2">The sequence shown here is derived from an EMBL/GenBank/DDBJ whole genome shotgun (WGS) entry which is preliminary data.</text>
</comment>
<dbReference type="EMBL" id="JAHUZN010000011">
    <property type="protein sequence ID" value="KAG8478977.1"/>
    <property type="molecule type" value="Genomic_DNA"/>
</dbReference>
<dbReference type="AlphaFoldDB" id="A0A8J5YD68"/>
<sequence>MDEYCKRSGQIPAFGDWDNANELPITQYFECARQAGLIRFSSSSGESNPYVAAHDLYETADSRKHSRNLAPTRKKLCTVGTWRSNKALICLQAFFWEPFLSRQQLALIIMEMGGGMQQASRVREKGGAHVKEQKKAGRVCDVTEPPRKYYQHPHHHLSLSINNDNTTSSNSKHLKYDAVPPPIPKRLSVRPPKPVDEDLYKIPPELLHSSKRKKMPGFFCCLVPACAT</sequence>
<organism evidence="2 3">
    <name type="scientific">Gossypium anomalum</name>
    <dbReference type="NCBI Taxonomy" id="47600"/>
    <lineage>
        <taxon>Eukaryota</taxon>
        <taxon>Viridiplantae</taxon>
        <taxon>Streptophyta</taxon>
        <taxon>Embryophyta</taxon>
        <taxon>Tracheophyta</taxon>
        <taxon>Spermatophyta</taxon>
        <taxon>Magnoliopsida</taxon>
        <taxon>eudicotyledons</taxon>
        <taxon>Gunneridae</taxon>
        <taxon>Pentapetalae</taxon>
        <taxon>rosids</taxon>
        <taxon>malvids</taxon>
        <taxon>Malvales</taxon>
        <taxon>Malvaceae</taxon>
        <taxon>Malvoideae</taxon>
        <taxon>Gossypium</taxon>
    </lineage>
</organism>
<evidence type="ECO:0000313" key="3">
    <source>
        <dbReference type="Proteomes" id="UP000701853"/>
    </source>
</evidence>
<dbReference type="Proteomes" id="UP000701853">
    <property type="component" value="Chromosome 11"/>
</dbReference>
<keyword evidence="3" id="KW-1185">Reference proteome</keyword>
<dbReference type="OrthoDB" id="755325at2759"/>
<reference evidence="2 3" key="1">
    <citation type="journal article" date="2021" name="bioRxiv">
        <title>The Gossypium anomalum genome as a resource for cotton improvement and evolutionary analysis of hybrid incompatibility.</title>
        <authorList>
            <person name="Grover C.E."/>
            <person name="Yuan D."/>
            <person name="Arick M.A."/>
            <person name="Miller E.R."/>
            <person name="Hu G."/>
            <person name="Peterson D.G."/>
            <person name="Wendel J.F."/>
            <person name="Udall J.A."/>
        </authorList>
    </citation>
    <scope>NUCLEOTIDE SEQUENCE [LARGE SCALE GENOMIC DNA]</scope>
    <source>
        <strain evidence="2">JFW-Udall</strain>
        <tissue evidence="2">Leaf</tissue>
    </source>
</reference>
<evidence type="ECO:0000256" key="1">
    <source>
        <dbReference type="SAM" id="MobiDB-lite"/>
    </source>
</evidence>
<accession>A0A8J5YD68</accession>
<dbReference type="PANTHER" id="PTHR33699:SF3">
    <property type="entry name" value="OS06G0347300 PROTEIN"/>
    <property type="match status" value="1"/>
</dbReference>
<name>A0A8J5YD68_9ROSI</name>
<evidence type="ECO:0000313" key="2">
    <source>
        <dbReference type="EMBL" id="KAG8478977.1"/>
    </source>
</evidence>
<gene>
    <name evidence="2" type="ORF">CXB51_028876</name>
</gene>